<keyword evidence="1" id="KW-0812">Transmembrane</keyword>
<keyword evidence="3" id="KW-1185">Reference proteome</keyword>
<keyword evidence="1" id="KW-1133">Transmembrane helix</keyword>
<dbReference type="EMBL" id="CP049989">
    <property type="protein sequence ID" value="QIM51507.1"/>
    <property type="molecule type" value="Genomic_DNA"/>
</dbReference>
<feature type="transmembrane region" description="Helical" evidence="1">
    <location>
        <begin position="179"/>
        <end position="209"/>
    </location>
</feature>
<reference evidence="2 3" key="1">
    <citation type="submission" date="2020-03" db="EMBL/GenBank/DDBJ databases">
        <title>Hydrogenophaga sp. nov. isolated from cyanobacterial mat.</title>
        <authorList>
            <person name="Thorat V."/>
            <person name="Kirdat K."/>
            <person name="Tiwarekar B."/>
            <person name="Costa E.D."/>
            <person name="Yadav A."/>
        </authorList>
    </citation>
    <scope>NUCLEOTIDE SEQUENCE [LARGE SCALE GENOMIC DNA]</scope>
    <source>
        <strain evidence="2 3">BA0156</strain>
    </source>
</reference>
<feature type="transmembrane region" description="Helical" evidence="1">
    <location>
        <begin position="333"/>
        <end position="351"/>
    </location>
</feature>
<organism evidence="2 3">
    <name type="scientific">Hydrogenophaga crocea</name>
    <dbReference type="NCBI Taxonomy" id="2716225"/>
    <lineage>
        <taxon>Bacteria</taxon>
        <taxon>Pseudomonadati</taxon>
        <taxon>Pseudomonadota</taxon>
        <taxon>Betaproteobacteria</taxon>
        <taxon>Burkholderiales</taxon>
        <taxon>Comamonadaceae</taxon>
        <taxon>Hydrogenophaga</taxon>
    </lineage>
</organism>
<proteinExistence type="predicted"/>
<feature type="transmembrane region" description="Helical" evidence="1">
    <location>
        <begin position="455"/>
        <end position="474"/>
    </location>
</feature>
<accession>A0A6G8IE91</accession>
<keyword evidence="1" id="KW-0472">Membrane</keyword>
<evidence type="ECO:0000313" key="3">
    <source>
        <dbReference type="Proteomes" id="UP000503162"/>
    </source>
</evidence>
<sequence length="602" mass="64819">MSATRTDAAGHFAPPPTPGAARAPLLWAAALGALALSLVFTGFTFGIGNNVFHIPLALRWFDAPELANDAFTQSLRHFRSGVWMLMQGLTSPETLERDMHIAYALSRAAAIVALALWQARLLGTPRLAALALLATVCSPWISGSSPIGDHGLFIGYFSHSEMTWGPLLGALLAMQSRRWLLAGLCAGICFAINAFVGLWLLAVLAALWWQAGAEAWRPAPVARLAAGWLLAATPVLLAIGQTLHGAVVDFDYLAYIRLYYPDHFLAEAIDRRKAVQFGLLLAGGGLATAVLPAPRFWRTALLVPLAVFAVGLVLPYAWPHRLVFNLHLLRIDGLIQFFSVVLMLAAGTALAAQAREPARAVLGLLVLLGLLDGVREPAELLLAVAGLGLAVLMGQARWGAHAALHRAAPWAVAALALAMLGFDLWSQAGGALHTLRWLALPVFLWLWRRGEAARTLALALLVLITAATHLHAAYHRPPKVPVTAQTRDLDALVAAVRAAPADRVFLVPLDRSFEPFFSRTRHPVWVDWKQGAAAMWAPAFHAQWSARYAAVRALPAQAAAWGDYARAQGLKDLVLPIAAGDCPAGFAQRWQGEVYRWCAAAP</sequence>
<feature type="transmembrane region" description="Helical" evidence="1">
    <location>
        <begin position="25"/>
        <end position="47"/>
    </location>
</feature>
<dbReference type="KEGG" id="hcz:G9Q37_04820"/>
<name>A0A6G8IE91_9BURK</name>
<feature type="transmembrane region" description="Helical" evidence="1">
    <location>
        <begin position="300"/>
        <end position="318"/>
    </location>
</feature>
<evidence type="ECO:0000313" key="2">
    <source>
        <dbReference type="EMBL" id="QIM51507.1"/>
    </source>
</evidence>
<feature type="transmembrane region" description="Helical" evidence="1">
    <location>
        <begin position="221"/>
        <end position="243"/>
    </location>
</feature>
<evidence type="ECO:0000256" key="1">
    <source>
        <dbReference type="SAM" id="Phobius"/>
    </source>
</evidence>
<dbReference type="Proteomes" id="UP000503162">
    <property type="component" value="Chromosome"/>
</dbReference>
<gene>
    <name evidence="2" type="ORF">G9Q37_04820</name>
</gene>
<dbReference type="AlphaFoldDB" id="A0A6G8IE91"/>
<protein>
    <submittedName>
        <fullName evidence="2">Uncharacterized protein</fullName>
    </submittedName>
</protein>
<dbReference type="RefSeq" id="WP_166225336.1">
    <property type="nucleotide sequence ID" value="NZ_CP049989.1"/>
</dbReference>
<feature type="transmembrane region" description="Helical" evidence="1">
    <location>
        <begin position="407"/>
        <end position="425"/>
    </location>
</feature>